<organism evidence="13 14">
    <name type="scientific">Methylocaldum szegediense</name>
    <dbReference type="NCBI Taxonomy" id="73780"/>
    <lineage>
        <taxon>Bacteria</taxon>
        <taxon>Pseudomonadati</taxon>
        <taxon>Pseudomonadota</taxon>
        <taxon>Gammaproteobacteria</taxon>
        <taxon>Methylococcales</taxon>
        <taxon>Methylococcaceae</taxon>
        <taxon>Methylocaldum</taxon>
    </lineage>
</organism>
<evidence type="ECO:0000259" key="12">
    <source>
        <dbReference type="Pfam" id="PF00912"/>
    </source>
</evidence>
<dbReference type="PANTHER" id="PTHR30400:SF0">
    <property type="entry name" value="BIOSYNTHETIC PEPTIDOGLYCAN TRANSGLYCOSYLASE"/>
    <property type="match status" value="1"/>
</dbReference>
<keyword evidence="5 11" id="KW-0812">Transmembrane</keyword>
<keyword evidence="14" id="KW-1185">Reference proteome</keyword>
<dbReference type="EC" id="2.4.99.28" evidence="11"/>
<keyword evidence="10 11" id="KW-0961">Cell wall biogenesis/degradation</keyword>
<dbReference type="EMBL" id="OX458333">
    <property type="protein sequence ID" value="CAI8828251.1"/>
    <property type="molecule type" value="Genomic_DNA"/>
</dbReference>
<dbReference type="Pfam" id="PF00912">
    <property type="entry name" value="Transgly"/>
    <property type="match status" value="1"/>
</dbReference>
<evidence type="ECO:0000256" key="1">
    <source>
        <dbReference type="ARBA" id="ARBA00022475"/>
    </source>
</evidence>
<dbReference type="SUPFAM" id="SSF53955">
    <property type="entry name" value="Lysozyme-like"/>
    <property type="match status" value="1"/>
</dbReference>
<keyword evidence="2 11" id="KW-0997">Cell inner membrane</keyword>
<dbReference type="PANTHER" id="PTHR30400">
    <property type="entry name" value="MONOFUNCTIONAL BIOSYNTHETIC PEPTIDOGLYCAN TRANSGLYCOSYLASE"/>
    <property type="match status" value="1"/>
</dbReference>
<dbReference type="Proteomes" id="UP001162030">
    <property type="component" value="Chromosome"/>
</dbReference>
<evidence type="ECO:0000256" key="7">
    <source>
        <dbReference type="ARBA" id="ARBA00022984"/>
    </source>
</evidence>
<comment type="function">
    <text evidence="11">Peptidoglycan polymerase that catalyzes glycan chain elongation from lipid-linked precursors.</text>
</comment>
<keyword evidence="9 11" id="KW-0472">Membrane</keyword>
<evidence type="ECO:0000256" key="5">
    <source>
        <dbReference type="ARBA" id="ARBA00022692"/>
    </source>
</evidence>
<dbReference type="NCBIfam" id="TIGR02070">
    <property type="entry name" value="mono_pep_trsgly"/>
    <property type="match status" value="1"/>
</dbReference>
<evidence type="ECO:0000256" key="2">
    <source>
        <dbReference type="ARBA" id="ARBA00022519"/>
    </source>
</evidence>
<keyword evidence="3 11" id="KW-0328">Glycosyltransferase</keyword>
<feature type="domain" description="Glycosyl transferase family 51" evidence="12">
    <location>
        <begin position="73"/>
        <end position="237"/>
    </location>
</feature>
<comment type="pathway">
    <text evidence="11">Cell wall biogenesis; peptidoglycan biosynthesis.</text>
</comment>
<evidence type="ECO:0000256" key="8">
    <source>
        <dbReference type="ARBA" id="ARBA00022989"/>
    </source>
</evidence>
<evidence type="ECO:0000256" key="9">
    <source>
        <dbReference type="ARBA" id="ARBA00023136"/>
    </source>
</evidence>
<dbReference type="GO" id="GO:0016757">
    <property type="term" value="F:glycosyltransferase activity"/>
    <property type="evidence" value="ECO:0007669"/>
    <property type="project" value="UniProtKB-KW"/>
</dbReference>
<dbReference type="HAMAP" id="MF_00766">
    <property type="entry name" value="PGT_MtgA"/>
    <property type="match status" value="1"/>
</dbReference>
<evidence type="ECO:0000256" key="4">
    <source>
        <dbReference type="ARBA" id="ARBA00022679"/>
    </source>
</evidence>
<feature type="transmembrane region" description="Helical" evidence="11">
    <location>
        <begin position="29"/>
        <end position="47"/>
    </location>
</feature>
<name>A0ABN8X543_9GAMM</name>
<keyword evidence="7 11" id="KW-0573">Peptidoglycan synthesis</keyword>
<dbReference type="InterPro" id="IPR001264">
    <property type="entry name" value="Glyco_trans_51"/>
</dbReference>
<comment type="similarity">
    <text evidence="11">Belongs to the glycosyltransferase 51 family.</text>
</comment>
<keyword evidence="4 11" id="KW-0808">Transferase</keyword>
<keyword evidence="1 11" id="KW-1003">Cell membrane</keyword>
<evidence type="ECO:0000256" key="11">
    <source>
        <dbReference type="HAMAP-Rule" id="MF_00766"/>
    </source>
</evidence>
<comment type="catalytic activity">
    <reaction evidence="11">
        <text>[GlcNAc-(1-&gt;4)-Mur2Ac(oyl-L-Ala-gamma-D-Glu-L-Lys-D-Ala-D-Ala)](n)-di-trans,octa-cis-undecaprenyl diphosphate + beta-D-GlcNAc-(1-&gt;4)-Mur2Ac(oyl-L-Ala-gamma-D-Glu-L-Lys-D-Ala-D-Ala)-di-trans,octa-cis-undecaprenyl diphosphate = [GlcNAc-(1-&gt;4)-Mur2Ac(oyl-L-Ala-gamma-D-Glu-L-Lys-D-Ala-D-Ala)](n+1)-di-trans,octa-cis-undecaprenyl diphosphate + di-trans,octa-cis-undecaprenyl diphosphate + H(+)</text>
        <dbReference type="Rhea" id="RHEA:23708"/>
        <dbReference type="Rhea" id="RHEA-COMP:9602"/>
        <dbReference type="Rhea" id="RHEA-COMP:9603"/>
        <dbReference type="ChEBI" id="CHEBI:15378"/>
        <dbReference type="ChEBI" id="CHEBI:58405"/>
        <dbReference type="ChEBI" id="CHEBI:60033"/>
        <dbReference type="ChEBI" id="CHEBI:78435"/>
        <dbReference type="EC" id="2.4.99.28"/>
    </reaction>
</comment>
<gene>
    <name evidence="11 13" type="primary">mtgA</name>
    <name evidence="13" type="ORF">MSZNOR_2095</name>
</gene>
<dbReference type="InterPro" id="IPR036950">
    <property type="entry name" value="PBP_transglycosylase"/>
</dbReference>
<accession>A0ABN8X543</accession>
<evidence type="ECO:0000256" key="6">
    <source>
        <dbReference type="ARBA" id="ARBA00022960"/>
    </source>
</evidence>
<evidence type="ECO:0000256" key="10">
    <source>
        <dbReference type="ARBA" id="ARBA00023316"/>
    </source>
</evidence>
<dbReference type="InterPro" id="IPR023346">
    <property type="entry name" value="Lysozyme-like_dom_sf"/>
</dbReference>
<evidence type="ECO:0000313" key="13">
    <source>
        <dbReference type="EMBL" id="CAI8828251.1"/>
    </source>
</evidence>
<dbReference type="Gene3D" id="1.10.3810.10">
    <property type="entry name" value="Biosynthetic peptidoglycan transglycosylase-like"/>
    <property type="match status" value="1"/>
</dbReference>
<evidence type="ECO:0000256" key="3">
    <source>
        <dbReference type="ARBA" id="ARBA00022676"/>
    </source>
</evidence>
<protein>
    <recommendedName>
        <fullName evidence="11">Biosynthetic peptidoglycan transglycosylase</fullName>
        <ecNumber evidence="11">2.4.99.28</ecNumber>
    </recommendedName>
    <alternativeName>
        <fullName evidence="11">Glycan polymerase</fullName>
    </alternativeName>
    <alternativeName>
        <fullName evidence="11">Peptidoglycan glycosyltransferase MtgA</fullName>
        <shortName evidence="11">PGT</shortName>
    </alternativeName>
</protein>
<evidence type="ECO:0000313" key="14">
    <source>
        <dbReference type="Proteomes" id="UP001162030"/>
    </source>
</evidence>
<reference evidence="13 14" key="1">
    <citation type="submission" date="2023-03" db="EMBL/GenBank/DDBJ databases">
        <authorList>
            <person name="Pearce D."/>
        </authorList>
    </citation>
    <scope>NUCLEOTIDE SEQUENCE [LARGE SCALE GENOMIC DNA]</scope>
    <source>
        <strain evidence="13">Msz</strain>
    </source>
</reference>
<keyword evidence="6 11" id="KW-0133">Cell shape</keyword>
<proteinExistence type="inferred from homology"/>
<dbReference type="InterPro" id="IPR011812">
    <property type="entry name" value="Pep_trsgly"/>
</dbReference>
<keyword evidence="8 11" id="KW-1133">Transmembrane helix</keyword>
<comment type="subcellular location">
    <subcellularLocation>
        <location evidence="11">Cell inner membrane</location>
        <topology evidence="11">Single-pass membrane protein</topology>
    </subcellularLocation>
</comment>
<sequence length="257" mass="29217">MEHSVEELNQSLLKASTTKQEVRTILRKLILAFLALTIIPVALLRWIPPPTSAFMLRAQFLALTSGKPGFQLRYRWVPWQDISPYAKIAVIAAEDQLFDRHYGFDLNAIIQAWKHNQQGNRIRGASTISQQVAKNLFLYPGRSYFRKALEAYFTALIELMWTKRRILEVYLNVAQFGEGIYGVSAASEAFFAKPASKLNPNEAALLAAVLPNPVRLRADKPSAYVMHRRLWILKQMKQLGGSNYLRNVDSQIQAKAD</sequence>